<reference evidence="2" key="1">
    <citation type="journal article" date="2014" name="Int. J. Syst. Evol. Microbiol.">
        <title>Complete genome sequence of Corynebacterium casei LMG S-19264T (=DSM 44701T), isolated from a smear-ripened cheese.</title>
        <authorList>
            <consortium name="US DOE Joint Genome Institute (JGI-PGF)"/>
            <person name="Walter F."/>
            <person name="Albersmeier A."/>
            <person name="Kalinowski J."/>
            <person name="Ruckert C."/>
        </authorList>
    </citation>
    <scope>NUCLEOTIDE SEQUENCE</scope>
    <source>
        <strain evidence="2">CGMCC 1.15448</strain>
    </source>
</reference>
<evidence type="ECO:0000313" key="3">
    <source>
        <dbReference type="Proteomes" id="UP000607559"/>
    </source>
</evidence>
<organism evidence="2 3">
    <name type="scientific">Puia dinghuensis</name>
    <dbReference type="NCBI Taxonomy" id="1792502"/>
    <lineage>
        <taxon>Bacteria</taxon>
        <taxon>Pseudomonadati</taxon>
        <taxon>Bacteroidota</taxon>
        <taxon>Chitinophagia</taxon>
        <taxon>Chitinophagales</taxon>
        <taxon>Chitinophagaceae</taxon>
        <taxon>Puia</taxon>
    </lineage>
</organism>
<evidence type="ECO:0008006" key="4">
    <source>
        <dbReference type="Google" id="ProtNLM"/>
    </source>
</evidence>
<sequence length="276" mass="31531">MTSKLKLLQTELLANLSKHQDATSDASIARIGFSNAEQGLEELKKYPSQVSLKSAEDQELYHHTLYPLFVSAYRYLGRVCRALEIKSIYGRDIYVDFVLEELDRITKFLKFHLKYTQEALSESEDMPSAQSDNPSSRSKKKKSSPVSSSQQLQLAFNSPNLKANLDYKAFLEGEKKQLQAAPPSTYKAVYEFVGTQADAMEHIEGWTEMKVIKINGEYANLRQVAEMWANWFGKPISNVYSKKRINQNRKKDKAPFVTKMAQALREAAQRSKSKRI</sequence>
<evidence type="ECO:0000256" key="1">
    <source>
        <dbReference type="SAM" id="MobiDB-lite"/>
    </source>
</evidence>
<proteinExistence type="predicted"/>
<keyword evidence="3" id="KW-1185">Reference proteome</keyword>
<gene>
    <name evidence="2" type="ORF">GCM10011511_15550</name>
</gene>
<dbReference type="Proteomes" id="UP000607559">
    <property type="component" value="Unassembled WGS sequence"/>
</dbReference>
<accession>A0A8J2UBC1</accession>
<comment type="caution">
    <text evidence="2">The sequence shown here is derived from an EMBL/GenBank/DDBJ whole genome shotgun (WGS) entry which is preliminary data.</text>
</comment>
<reference evidence="2" key="2">
    <citation type="submission" date="2020-09" db="EMBL/GenBank/DDBJ databases">
        <authorList>
            <person name="Sun Q."/>
            <person name="Zhou Y."/>
        </authorList>
    </citation>
    <scope>NUCLEOTIDE SEQUENCE</scope>
    <source>
        <strain evidence="2">CGMCC 1.15448</strain>
    </source>
</reference>
<evidence type="ECO:0000313" key="2">
    <source>
        <dbReference type="EMBL" id="GGA93034.1"/>
    </source>
</evidence>
<feature type="region of interest" description="Disordered" evidence="1">
    <location>
        <begin position="122"/>
        <end position="152"/>
    </location>
</feature>
<dbReference type="EMBL" id="BMJC01000001">
    <property type="protein sequence ID" value="GGA93034.1"/>
    <property type="molecule type" value="Genomic_DNA"/>
</dbReference>
<dbReference type="RefSeq" id="WP_188930187.1">
    <property type="nucleotide sequence ID" value="NZ_BMJC01000001.1"/>
</dbReference>
<dbReference type="AlphaFoldDB" id="A0A8J2UBC1"/>
<protein>
    <recommendedName>
        <fullName evidence="4">RteC protein</fullName>
    </recommendedName>
</protein>
<name>A0A8J2UBC1_9BACT</name>